<comment type="caution">
    <text evidence="2">The sequence shown here is derived from an EMBL/GenBank/DDBJ whole genome shotgun (WGS) entry which is preliminary data.</text>
</comment>
<evidence type="ECO:0000313" key="3">
    <source>
        <dbReference type="Proteomes" id="UP000289738"/>
    </source>
</evidence>
<dbReference type="PANTHER" id="PTHR46033">
    <property type="entry name" value="PROTEIN MAIN-LIKE 2"/>
    <property type="match status" value="1"/>
</dbReference>
<protein>
    <recommendedName>
        <fullName evidence="1">Aminotransferase-like plant mobile domain-containing protein</fullName>
    </recommendedName>
</protein>
<organism evidence="2 3">
    <name type="scientific">Arachis hypogaea</name>
    <name type="common">Peanut</name>
    <dbReference type="NCBI Taxonomy" id="3818"/>
    <lineage>
        <taxon>Eukaryota</taxon>
        <taxon>Viridiplantae</taxon>
        <taxon>Streptophyta</taxon>
        <taxon>Embryophyta</taxon>
        <taxon>Tracheophyta</taxon>
        <taxon>Spermatophyta</taxon>
        <taxon>Magnoliopsida</taxon>
        <taxon>eudicotyledons</taxon>
        <taxon>Gunneridae</taxon>
        <taxon>Pentapetalae</taxon>
        <taxon>rosids</taxon>
        <taxon>fabids</taxon>
        <taxon>Fabales</taxon>
        <taxon>Fabaceae</taxon>
        <taxon>Papilionoideae</taxon>
        <taxon>50 kb inversion clade</taxon>
        <taxon>dalbergioids sensu lato</taxon>
        <taxon>Dalbergieae</taxon>
        <taxon>Pterocarpus clade</taxon>
        <taxon>Arachis</taxon>
    </lineage>
</organism>
<dbReference type="GO" id="GO:0010073">
    <property type="term" value="P:meristem maintenance"/>
    <property type="evidence" value="ECO:0007669"/>
    <property type="project" value="InterPro"/>
</dbReference>
<dbReference type="InterPro" id="IPR019557">
    <property type="entry name" value="AminoTfrase-like_pln_mobile"/>
</dbReference>
<reference evidence="2 3" key="1">
    <citation type="submission" date="2019-01" db="EMBL/GenBank/DDBJ databases">
        <title>Sequencing of cultivated peanut Arachis hypogaea provides insights into genome evolution and oil improvement.</title>
        <authorList>
            <person name="Chen X."/>
        </authorList>
    </citation>
    <scope>NUCLEOTIDE SEQUENCE [LARGE SCALE GENOMIC DNA]</scope>
    <source>
        <strain evidence="3">cv. Fuhuasheng</strain>
        <tissue evidence="2">Leaves</tissue>
    </source>
</reference>
<name>A0A445ARK4_ARAHY</name>
<dbReference type="Pfam" id="PF10536">
    <property type="entry name" value="PMD"/>
    <property type="match status" value="1"/>
</dbReference>
<sequence length="180" mass="20807">MPLHDKIIPYLERAGLYHLARLNTRWFWLDEPLVSAFIERWRPETHTFHMPFGECTIILQDVAYQLGLPVDGLPVSGCLTDFEKLMDDGKPAWEWFEELFSVLPPPNKIKQFTLFGDNSENRVHIRWLPLVARLDEMGSYSWASVALVWLYRYMCRVANRNVAVVGGTPNWMAPDVLAGS</sequence>
<dbReference type="STRING" id="3818.A0A445ARK4"/>
<evidence type="ECO:0000259" key="1">
    <source>
        <dbReference type="Pfam" id="PF10536"/>
    </source>
</evidence>
<dbReference type="Proteomes" id="UP000289738">
    <property type="component" value="Chromosome B01"/>
</dbReference>
<gene>
    <name evidence="2" type="ORF">Ahy_B01g053359</name>
</gene>
<feature type="domain" description="Aminotransferase-like plant mobile" evidence="1">
    <location>
        <begin position="15"/>
        <end position="79"/>
    </location>
</feature>
<evidence type="ECO:0000313" key="2">
    <source>
        <dbReference type="EMBL" id="RYR29067.1"/>
    </source>
</evidence>
<dbReference type="EMBL" id="SDMP01000011">
    <property type="protein sequence ID" value="RYR29067.1"/>
    <property type="molecule type" value="Genomic_DNA"/>
</dbReference>
<keyword evidence="3" id="KW-1185">Reference proteome</keyword>
<accession>A0A445ARK4</accession>
<dbReference type="AlphaFoldDB" id="A0A445ARK4"/>
<dbReference type="PANTHER" id="PTHR46033:SF8">
    <property type="entry name" value="PROTEIN MAINTENANCE OF MERISTEMS-LIKE"/>
    <property type="match status" value="1"/>
</dbReference>
<proteinExistence type="predicted"/>
<dbReference type="InterPro" id="IPR044824">
    <property type="entry name" value="MAIN-like"/>
</dbReference>